<organism evidence="9 10">
    <name type="scientific">Pseudoclavibacter helvolus</name>
    <dbReference type="NCBI Taxonomy" id="255205"/>
    <lineage>
        <taxon>Bacteria</taxon>
        <taxon>Bacillati</taxon>
        <taxon>Actinomycetota</taxon>
        <taxon>Actinomycetes</taxon>
        <taxon>Micrococcales</taxon>
        <taxon>Microbacteriaceae</taxon>
        <taxon>Pseudoclavibacter</taxon>
    </lineage>
</organism>
<dbReference type="SMART" id="SM00934">
    <property type="entry name" value="OMPdecase"/>
    <property type="match status" value="1"/>
</dbReference>
<name>A0A7W4ULA6_9MICO</name>
<dbReference type="EC" id="4.1.1.23" evidence="7"/>
<dbReference type="Pfam" id="PF00215">
    <property type="entry name" value="OMPdecase"/>
    <property type="match status" value="1"/>
</dbReference>
<evidence type="ECO:0000256" key="4">
    <source>
        <dbReference type="ARBA" id="ARBA00022975"/>
    </source>
</evidence>
<dbReference type="EMBL" id="JACHWJ010000001">
    <property type="protein sequence ID" value="MBB2956559.1"/>
    <property type="molecule type" value="Genomic_DNA"/>
</dbReference>
<dbReference type="GO" id="GO:0006207">
    <property type="term" value="P:'de novo' pyrimidine nucleobase biosynthetic process"/>
    <property type="evidence" value="ECO:0007669"/>
    <property type="project" value="InterPro"/>
</dbReference>
<comment type="similarity">
    <text evidence="2">Belongs to the OMP decarboxylase family. Type 2 subfamily.</text>
</comment>
<dbReference type="InterPro" id="IPR011060">
    <property type="entry name" value="RibuloseP-bd_barrel"/>
</dbReference>
<evidence type="ECO:0000259" key="8">
    <source>
        <dbReference type="SMART" id="SM00934"/>
    </source>
</evidence>
<dbReference type="InterPro" id="IPR001754">
    <property type="entry name" value="OMPdeCOase_dom"/>
</dbReference>
<feature type="domain" description="Orotidine 5'-phosphate decarboxylase" evidence="8">
    <location>
        <begin position="27"/>
        <end position="284"/>
    </location>
</feature>
<evidence type="ECO:0000256" key="5">
    <source>
        <dbReference type="ARBA" id="ARBA00023239"/>
    </source>
</evidence>
<dbReference type="InterPro" id="IPR018089">
    <property type="entry name" value="OMPdecase_AS"/>
</dbReference>
<dbReference type="GO" id="GO:0004590">
    <property type="term" value="F:orotidine-5'-phosphate decarboxylase activity"/>
    <property type="evidence" value="ECO:0007669"/>
    <property type="project" value="UniProtKB-UniRule"/>
</dbReference>
<reference evidence="9 10" key="1">
    <citation type="submission" date="2020-08" db="EMBL/GenBank/DDBJ databases">
        <title>Sequencing the genomes of 1000 actinobacteria strains.</title>
        <authorList>
            <person name="Klenk H.-P."/>
        </authorList>
    </citation>
    <scope>NUCLEOTIDE SEQUENCE [LARGE SCALE GENOMIC DNA]</scope>
    <source>
        <strain evidence="9 10">DSM 20419</strain>
    </source>
</reference>
<dbReference type="InterPro" id="IPR013785">
    <property type="entry name" value="Aldolase_TIM"/>
</dbReference>
<evidence type="ECO:0000256" key="7">
    <source>
        <dbReference type="NCBIfam" id="TIGR02127"/>
    </source>
</evidence>
<protein>
    <recommendedName>
        <fullName evidence="7">Orotidine-5'-phosphate decarboxylase</fullName>
        <ecNumber evidence="7">4.1.1.23</ecNumber>
    </recommendedName>
</protein>
<comment type="pathway">
    <text evidence="1">Pyrimidine metabolism; UMP biosynthesis via de novo pathway; UMP from orotate: step 2/2.</text>
</comment>
<dbReference type="RefSeq" id="WP_183622990.1">
    <property type="nucleotide sequence ID" value="NZ_JACHWJ010000001.1"/>
</dbReference>
<evidence type="ECO:0000256" key="6">
    <source>
        <dbReference type="ARBA" id="ARBA00049157"/>
    </source>
</evidence>
<keyword evidence="5 9" id="KW-0456">Lyase</keyword>
<sequence length="296" mass="30283">MTEAFAARAGGGGFGTRLQHAVEERGRLCVGIDPHEFLLGSWGLPNTAAGAGEFGLRVVEAAAGRVGVVKPQIAFFERFGAAGFTALESVLGAARDAGLLVIADVKRGDVGTTLEAYAKAWLDEGSPLEADAMTVNPYQGFDSLAAALDLAERLGKGLFVLAATSNPESTSIQTARRAQGSQLGETVAGGIANRAVAWNADHARGEFGSVGVVLGGTVDFDLLGVDLPSLGQTPKTPVLAPGFGHQGAEFARIRETFGGASESVIVNVSRSVLAAGPDGIAAAIDQHTAELENTLS</sequence>
<dbReference type="UniPathway" id="UPA00070">
    <property type="reaction ID" value="UER00120"/>
</dbReference>
<keyword evidence="3" id="KW-0210">Decarboxylase</keyword>
<dbReference type="Gene3D" id="3.20.20.70">
    <property type="entry name" value="Aldolase class I"/>
    <property type="match status" value="1"/>
</dbReference>
<dbReference type="CDD" id="cd04725">
    <property type="entry name" value="OMP_decarboxylase_like"/>
    <property type="match status" value="1"/>
</dbReference>
<comment type="caution">
    <text evidence="9">The sequence shown here is derived from an EMBL/GenBank/DDBJ whole genome shotgun (WGS) entry which is preliminary data.</text>
</comment>
<dbReference type="SUPFAM" id="SSF51366">
    <property type="entry name" value="Ribulose-phoshate binding barrel"/>
    <property type="match status" value="1"/>
</dbReference>
<evidence type="ECO:0000256" key="2">
    <source>
        <dbReference type="ARBA" id="ARBA00008847"/>
    </source>
</evidence>
<keyword evidence="10" id="KW-1185">Reference proteome</keyword>
<dbReference type="PANTHER" id="PTHR43375:SF1">
    <property type="entry name" value="OROTIDINE 5'-PHOSPHATE DECARBOXYLASE"/>
    <property type="match status" value="1"/>
</dbReference>
<gene>
    <name evidence="9" type="ORF">FHX72_000671</name>
</gene>
<keyword evidence="4" id="KW-0665">Pyrimidine biosynthesis</keyword>
<dbReference type="AlphaFoldDB" id="A0A7W4ULA6"/>
<dbReference type="NCBIfam" id="TIGR02127">
    <property type="entry name" value="pyrF_sub2"/>
    <property type="match status" value="1"/>
</dbReference>
<evidence type="ECO:0000313" key="10">
    <source>
        <dbReference type="Proteomes" id="UP000545286"/>
    </source>
</evidence>
<evidence type="ECO:0000256" key="3">
    <source>
        <dbReference type="ARBA" id="ARBA00022793"/>
    </source>
</evidence>
<proteinExistence type="inferred from homology"/>
<comment type="catalytic activity">
    <reaction evidence="6">
        <text>orotidine 5'-phosphate + H(+) = UMP + CO2</text>
        <dbReference type="Rhea" id="RHEA:11596"/>
        <dbReference type="ChEBI" id="CHEBI:15378"/>
        <dbReference type="ChEBI" id="CHEBI:16526"/>
        <dbReference type="ChEBI" id="CHEBI:57538"/>
        <dbReference type="ChEBI" id="CHEBI:57865"/>
        <dbReference type="EC" id="4.1.1.23"/>
    </reaction>
</comment>
<dbReference type="PANTHER" id="PTHR43375">
    <property type="entry name" value="OROTIDINE 5'-PHOSPHATE DECARBOXYLASE"/>
    <property type="match status" value="1"/>
</dbReference>
<dbReference type="Proteomes" id="UP000545286">
    <property type="component" value="Unassembled WGS sequence"/>
</dbReference>
<dbReference type="PROSITE" id="PS00156">
    <property type="entry name" value="OMPDECASE"/>
    <property type="match status" value="1"/>
</dbReference>
<dbReference type="InterPro" id="IPR011995">
    <property type="entry name" value="OMPdecase_type-2"/>
</dbReference>
<evidence type="ECO:0000256" key="1">
    <source>
        <dbReference type="ARBA" id="ARBA00004861"/>
    </source>
</evidence>
<dbReference type="GO" id="GO:0044205">
    <property type="term" value="P:'de novo' UMP biosynthetic process"/>
    <property type="evidence" value="ECO:0007669"/>
    <property type="project" value="UniProtKB-UniPathway"/>
</dbReference>
<accession>A0A7W4ULA6</accession>
<evidence type="ECO:0000313" key="9">
    <source>
        <dbReference type="EMBL" id="MBB2956559.1"/>
    </source>
</evidence>